<sequence length="1153" mass="127173">MVRDFRPKGSKPHQSASKRPRSKTNDSKSSQVDGYDDDVDESTLLNEIKGLGGTARDLELISKTARREEGKPALDERAITSEVKDLLMQLKASSSRPESSMVPSNKEGGTKGKIKGGQPKARIEAGQKVDESKRDRKQAEAPGVVKAKSINSQRDKIRRNKESDEVKPKGSHKLFDDGTGTKASVPGRKGTGLTIEPTPSWTTIVPKPLGVDRSEGSAVRKSGSGAVVSEMQAELIDQLHKEGMDLLQQENETFDRLTSSDAALSGSAGSVGTLSASDIRFVRSLLSSNGGGTLSDRISALTLLIQSSPVHNMKAMESLMTMVRKKNREESGKATRALADWLASSGGLGNQKLKYFRDQPNLHLLQSALSSADVNQRSSALPHLLLWTFEDHMKKFYFGFLQALESQSHDPLPFVRKQAVTQIHILLRDKPEQEQNLLRLLVNKLGDSDRSVASKASGHLLELLSAHPAMKAIVVGEVANLILRPGVAHVDSAKDLNGGAQKHNAHARYYGVLTLNQTILTSRDTETANNLIYLYFDLFEGVLTEAGDLNEDEGGNGVEPSPQEDGQGQGKDHSTDKKRWRDSKGKGKAKGKRKEQDVAKPKMVADVHAKMMAAILAGVRRAFPFAQVEDHIFSKHMSTLFRITHSAAFNICIQALQLIFQLTISSSKAGSGVEVTQHAISDRFYRVLYDSLLDSRLASSSKQAMYLNLLFQAMKADQEVERLKAFIKRLCQILTLHQPPFICGALFLLGELFKRHPGLRAMLSEPEDDGDEDFKDVAESDDDNASSQGPVRSEANLDRPLRKYDGKKREPRFANASLTCLWDLIPLLSHFHPSVALHAAQLLHSQPVTSNADLTLNTLAHFLDRFVYRNPKAKVSTRGVSIMQPSQSGDRLEPGVSRTRGHGLAQSEYVNSEAFWKKKASSVPVDQLFFHQFFNYKSGRTAAKTEVGSNTKESTGSEDEHSTDDNDAAKDKGFKEEDADRTESSDDSDEDESEIWEAMKRTMPGGDELDGLDDSDDDSDLEGYDDQGSEDGCAQEGSMVVSDEESHPLDTDLDEVDDEKRPANVEIDSDEEDGEEADFFNEDEDDLMPFAEFGDDEDGDTDEAKEDVSRRKRSGDTHNKDRKERKKRRKALPTFASAEDYAHMLASDDEGDV</sequence>
<dbReference type="EMBL" id="KZ819893">
    <property type="protein sequence ID" value="PWN50837.1"/>
    <property type="molecule type" value="Genomic_DNA"/>
</dbReference>
<proteinExistence type="predicted"/>
<organism evidence="1 2">
    <name type="scientific">Violaceomyces palustris</name>
    <dbReference type="NCBI Taxonomy" id="1673888"/>
    <lineage>
        <taxon>Eukaryota</taxon>
        <taxon>Fungi</taxon>
        <taxon>Dikarya</taxon>
        <taxon>Basidiomycota</taxon>
        <taxon>Ustilaginomycotina</taxon>
        <taxon>Ustilaginomycetes</taxon>
        <taxon>Violaceomycetales</taxon>
        <taxon>Violaceomycetaceae</taxon>
        <taxon>Violaceomyces</taxon>
    </lineage>
</organism>
<accession>A0ACD0NYF5</accession>
<evidence type="ECO:0000313" key="1">
    <source>
        <dbReference type="EMBL" id="PWN50837.1"/>
    </source>
</evidence>
<keyword evidence="2" id="KW-1185">Reference proteome</keyword>
<protein>
    <submittedName>
        <fullName evidence="1">CBF-domain-containing protein</fullName>
    </submittedName>
</protein>
<name>A0ACD0NYF5_9BASI</name>
<gene>
    <name evidence="1" type="ORF">IE53DRAFT_386842</name>
</gene>
<evidence type="ECO:0000313" key="2">
    <source>
        <dbReference type="Proteomes" id="UP000245626"/>
    </source>
</evidence>
<dbReference type="Proteomes" id="UP000245626">
    <property type="component" value="Unassembled WGS sequence"/>
</dbReference>
<reference evidence="1 2" key="1">
    <citation type="journal article" date="2018" name="Mol. Biol. Evol.">
        <title>Broad Genomic Sampling Reveals a Smut Pathogenic Ancestry of the Fungal Clade Ustilaginomycotina.</title>
        <authorList>
            <person name="Kijpornyongpan T."/>
            <person name="Mondo S.J."/>
            <person name="Barry K."/>
            <person name="Sandor L."/>
            <person name="Lee J."/>
            <person name="Lipzen A."/>
            <person name="Pangilinan J."/>
            <person name="LaButti K."/>
            <person name="Hainaut M."/>
            <person name="Henrissat B."/>
            <person name="Grigoriev I.V."/>
            <person name="Spatafora J.W."/>
            <person name="Aime M.C."/>
        </authorList>
    </citation>
    <scope>NUCLEOTIDE SEQUENCE [LARGE SCALE GENOMIC DNA]</scope>
    <source>
        <strain evidence="1 2">SA 807</strain>
    </source>
</reference>